<dbReference type="SUPFAM" id="SSF69618">
    <property type="entry name" value="HemD-like"/>
    <property type="match status" value="1"/>
</dbReference>
<evidence type="ECO:0000313" key="12">
    <source>
        <dbReference type="Proteomes" id="UP000193083"/>
    </source>
</evidence>
<dbReference type="RefSeq" id="WP_085467370.1">
    <property type="nucleotide sequence ID" value="NZ_FXBL01000004.1"/>
</dbReference>
<dbReference type="GO" id="GO:0004852">
    <property type="term" value="F:uroporphyrinogen-III synthase activity"/>
    <property type="evidence" value="ECO:0007669"/>
    <property type="project" value="UniProtKB-UniRule"/>
</dbReference>
<evidence type="ECO:0000256" key="5">
    <source>
        <dbReference type="ARBA" id="ARBA00023244"/>
    </source>
</evidence>
<dbReference type="AlphaFoldDB" id="A0A1X7PYR6"/>
<dbReference type="OrthoDB" id="7163809at2"/>
<reference evidence="11 12" key="1">
    <citation type="submission" date="2017-04" db="EMBL/GenBank/DDBJ databases">
        <authorList>
            <person name="Afonso C.L."/>
            <person name="Miller P.J."/>
            <person name="Scott M.A."/>
            <person name="Spackman E."/>
            <person name="Goraichik I."/>
            <person name="Dimitrov K.M."/>
            <person name="Suarez D.L."/>
            <person name="Swayne D.E."/>
        </authorList>
    </citation>
    <scope>NUCLEOTIDE SEQUENCE [LARGE SCALE GENOMIC DNA]</scope>
    <source>
        <strain evidence="11 12">B5P</strain>
    </source>
</reference>
<gene>
    <name evidence="11" type="ORF">SAMN02982922_5818</name>
</gene>
<dbReference type="EC" id="4.2.1.75" evidence="3 9"/>
<evidence type="ECO:0000256" key="2">
    <source>
        <dbReference type="ARBA" id="ARBA00008133"/>
    </source>
</evidence>
<comment type="similarity">
    <text evidence="2 9">Belongs to the uroporphyrinogen-III synthase family.</text>
</comment>
<dbReference type="EMBL" id="FXBL01000004">
    <property type="protein sequence ID" value="SMH57477.1"/>
    <property type="molecule type" value="Genomic_DNA"/>
</dbReference>
<dbReference type="UniPathway" id="UPA00251">
    <property type="reaction ID" value="UER00320"/>
</dbReference>
<keyword evidence="5 9" id="KW-0627">Porphyrin biosynthesis</keyword>
<evidence type="ECO:0000256" key="7">
    <source>
        <dbReference type="ARBA" id="ARBA00040167"/>
    </source>
</evidence>
<comment type="function">
    <text evidence="6 9">Catalyzes cyclization of the linear tetrapyrrole, hydroxymethylbilane, to the macrocyclic uroporphyrinogen III.</text>
</comment>
<dbReference type="GO" id="GO:0006780">
    <property type="term" value="P:uroporphyrinogen III biosynthetic process"/>
    <property type="evidence" value="ECO:0007669"/>
    <property type="project" value="UniProtKB-UniRule"/>
</dbReference>
<comment type="pathway">
    <text evidence="1 9">Porphyrin-containing compound metabolism; protoporphyrin-IX biosynthesis; coproporphyrinogen-III from 5-aminolevulinate: step 3/4.</text>
</comment>
<dbReference type="Pfam" id="PF02602">
    <property type="entry name" value="HEM4"/>
    <property type="match status" value="1"/>
</dbReference>
<feature type="domain" description="Tetrapyrrole biosynthesis uroporphyrinogen III synthase" evidence="10">
    <location>
        <begin position="22"/>
        <end position="238"/>
    </location>
</feature>
<evidence type="ECO:0000256" key="3">
    <source>
        <dbReference type="ARBA" id="ARBA00013109"/>
    </source>
</evidence>
<dbReference type="PANTHER" id="PTHR38042:SF1">
    <property type="entry name" value="UROPORPHYRINOGEN-III SYNTHASE, CHLOROPLASTIC"/>
    <property type="match status" value="1"/>
</dbReference>
<dbReference type="GO" id="GO:0006782">
    <property type="term" value="P:protoporphyrinogen IX biosynthetic process"/>
    <property type="evidence" value="ECO:0007669"/>
    <property type="project" value="UniProtKB-UniRule"/>
</dbReference>
<evidence type="ECO:0000256" key="9">
    <source>
        <dbReference type="RuleBase" id="RU366031"/>
    </source>
</evidence>
<evidence type="ECO:0000313" key="11">
    <source>
        <dbReference type="EMBL" id="SMH57477.1"/>
    </source>
</evidence>
<accession>A0A1X7PYR6</accession>
<evidence type="ECO:0000259" key="10">
    <source>
        <dbReference type="Pfam" id="PF02602"/>
    </source>
</evidence>
<comment type="catalytic activity">
    <reaction evidence="8 9">
        <text>hydroxymethylbilane = uroporphyrinogen III + H2O</text>
        <dbReference type="Rhea" id="RHEA:18965"/>
        <dbReference type="ChEBI" id="CHEBI:15377"/>
        <dbReference type="ChEBI" id="CHEBI:57308"/>
        <dbReference type="ChEBI" id="CHEBI:57845"/>
        <dbReference type="EC" id="4.2.1.75"/>
    </reaction>
</comment>
<sequence length="244" mass="25679">MTAGPDPLRRVLVTRPEPGASATARALRLAGFEPIMLPLTEIRPLPAEATDTRVIDAVAVTSANALRHASPELLQELAKRPLYAVGEATAETARNAGFLDVAAGPGDAAGLVRLICDSLKAGAAVAYLCGRLRRPDFEEGLRLHGIRTIPIETYETVPMGIGEDTMNRLATAPFLAVLVHSAEAARALAALAARPTFASSLTNARLVAISRRAAEPAAPLFPGRIAISRVPTDRAMVEALSQLL</sequence>
<dbReference type="CDD" id="cd06578">
    <property type="entry name" value="HemD"/>
    <property type="match status" value="1"/>
</dbReference>
<evidence type="ECO:0000256" key="4">
    <source>
        <dbReference type="ARBA" id="ARBA00023239"/>
    </source>
</evidence>
<evidence type="ECO:0000256" key="6">
    <source>
        <dbReference type="ARBA" id="ARBA00037589"/>
    </source>
</evidence>
<dbReference type="InterPro" id="IPR039793">
    <property type="entry name" value="UROS/Hem4"/>
</dbReference>
<keyword evidence="12" id="KW-1185">Reference proteome</keyword>
<evidence type="ECO:0000256" key="8">
    <source>
        <dbReference type="ARBA" id="ARBA00048617"/>
    </source>
</evidence>
<proteinExistence type="inferred from homology"/>
<organism evidence="11 12">
    <name type="scientific">Mesorhizobium australicum</name>
    <dbReference type="NCBI Taxonomy" id="536018"/>
    <lineage>
        <taxon>Bacteria</taxon>
        <taxon>Pseudomonadati</taxon>
        <taxon>Pseudomonadota</taxon>
        <taxon>Alphaproteobacteria</taxon>
        <taxon>Hyphomicrobiales</taxon>
        <taxon>Phyllobacteriaceae</taxon>
        <taxon>Mesorhizobium</taxon>
    </lineage>
</organism>
<dbReference type="Proteomes" id="UP000193083">
    <property type="component" value="Unassembled WGS sequence"/>
</dbReference>
<dbReference type="Gene3D" id="3.40.50.10090">
    <property type="match status" value="2"/>
</dbReference>
<name>A0A1X7PYR6_9HYPH</name>
<evidence type="ECO:0000256" key="1">
    <source>
        <dbReference type="ARBA" id="ARBA00004772"/>
    </source>
</evidence>
<dbReference type="InterPro" id="IPR003754">
    <property type="entry name" value="4pyrrol_synth_uPrphyn_synth"/>
</dbReference>
<dbReference type="InterPro" id="IPR036108">
    <property type="entry name" value="4pyrrol_syn_uPrphyn_synt_sf"/>
</dbReference>
<protein>
    <recommendedName>
        <fullName evidence="7 9">Uroporphyrinogen-III synthase</fullName>
        <ecNumber evidence="3 9">4.2.1.75</ecNumber>
    </recommendedName>
</protein>
<keyword evidence="4 9" id="KW-0456">Lyase</keyword>
<dbReference type="PANTHER" id="PTHR38042">
    <property type="entry name" value="UROPORPHYRINOGEN-III SYNTHASE, CHLOROPLASTIC"/>
    <property type="match status" value="1"/>
</dbReference>